<name>A0A2T3ADP3_9PEZI</name>
<keyword evidence="2" id="KW-1185">Reference proteome</keyword>
<organism evidence="1 2">
    <name type="scientific">Coniella lustricola</name>
    <dbReference type="NCBI Taxonomy" id="2025994"/>
    <lineage>
        <taxon>Eukaryota</taxon>
        <taxon>Fungi</taxon>
        <taxon>Dikarya</taxon>
        <taxon>Ascomycota</taxon>
        <taxon>Pezizomycotina</taxon>
        <taxon>Sordariomycetes</taxon>
        <taxon>Sordariomycetidae</taxon>
        <taxon>Diaporthales</taxon>
        <taxon>Schizoparmaceae</taxon>
        <taxon>Coniella</taxon>
    </lineage>
</organism>
<dbReference type="EMBL" id="KZ678406">
    <property type="protein sequence ID" value="PSR92422.1"/>
    <property type="molecule type" value="Genomic_DNA"/>
</dbReference>
<accession>A0A2T3ADP3</accession>
<proteinExistence type="predicted"/>
<sequence>MKSLASSHPPSPAFRHPCILSTNFFRGSFQGSHPWGAVRIQILGPSSLPLVPCRQHPSCNCTAAKCGTVYRICKDCVPRCILRPKERAVSQVWSHQGPVLWLTNRYSLWHCSKRSRHLSKVRDRQGPALISNPIRPGEPRKTGKLVIQAILLLRALDLHDESHEATAHKKREERECAEEAWPAITSDCRSLSGPFWQP</sequence>
<dbReference type="Proteomes" id="UP000241462">
    <property type="component" value="Unassembled WGS sequence"/>
</dbReference>
<evidence type="ECO:0000313" key="2">
    <source>
        <dbReference type="Proteomes" id="UP000241462"/>
    </source>
</evidence>
<dbReference type="InParanoid" id="A0A2T3ADP3"/>
<gene>
    <name evidence="1" type="ORF">BD289DRAFT_428832</name>
</gene>
<protein>
    <submittedName>
        <fullName evidence="1">Uncharacterized protein</fullName>
    </submittedName>
</protein>
<dbReference type="AlphaFoldDB" id="A0A2T3ADP3"/>
<evidence type="ECO:0000313" key="1">
    <source>
        <dbReference type="EMBL" id="PSR92422.1"/>
    </source>
</evidence>
<reference evidence="1 2" key="1">
    <citation type="journal article" date="2018" name="Mycol. Prog.">
        <title>Coniella lustricola, a new species from submerged detritus.</title>
        <authorList>
            <person name="Raudabaugh D.B."/>
            <person name="Iturriaga T."/>
            <person name="Carver A."/>
            <person name="Mondo S."/>
            <person name="Pangilinan J."/>
            <person name="Lipzen A."/>
            <person name="He G."/>
            <person name="Amirebrahimi M."/>
            <person name="Grigoriev I.V."/>
            <person name="Miller A.N."/>
        </authorList>
    </citation>
    <scope>NUCLEOTIDE SEQUENCE [LARGE SCALE GENOMIC DNA]</scope>
    <source>
        <strain evidence="1 2">B22-T-1</strain>
    </source>
</reference>